<dbReference type="EMBL" id="JAQQWP010000006">
    <property type="protein sequence ID" value="KAK8113830.1"/>
    <property type="molecule type" value="Genomic_DNA"/>
</dbReference>
<dbReference type="Gene3D" id="3.40.850.10">
    <property type="entry name" value="Kinesin motor domain"/>
    <property type="match status" value="1"/>
</dbReference>
<feature type="region of interest" description="Disordered" evidence="2">
    <location>
        <begin position="64"/>
        <end position="84"/>
    </location>
</feature>
<organism evidence="4 5">
    <name type="scientific">Apiospora kogelbergensis</name>
    <dbReference type="NCBI Taxonomy" id="1337665"/>
    <lineage>
        <taxon>Eukaryota</taxon>
        <taxon>Fungi</taxon>
        <taxon>Dikarya</taxon>
        <taxon>Ascomycota</taxon>
        <taxon>Pezizomycotina</taxon>
        <taxon>Sordariomycetes</taxon>
        <taxon>Xylariomycetidae</taxon>
        <taxon>Amphisphaeriales</taxon>
        <taxon>Apiosporaceae</taxon>
        <taxon>Apiospora</taxon>
    </lineage>
</organism>
<dbReference type="AlphaFoldDB" id="A0AAW0QP69"/>
<feature type="region of interest" description="Disordered" evidence="2">
    <location>
        <begin position="383"/>
        <end position="502"/>
    </location>
</feature>
<comment type="similarity">
    <text evidence="1">Belongs to the TRAFAC class myosin-kinesin ATPase superfamily. Kinesin family.</text>
</comment>
<dbReference type="Pfam" id="PF00225">
    <property type="entry name" value="Kinesin"/>
    <property type="match status" value="1"/>
</dbReference>
<accession>A0AAW0QP69</accession>
<feature type="binding site" evidence="1">
    <location>
        <begin position="123"/>
        <end position="130"/>
    </location>
    <ligand>
        <name>ATP</name>
        <dbReference type="ChEBI" id="CHEBI:30616"/>
    </ligand>
</feature>
<dbReference type="PROSITE" id="PS50067">
    <property type="entry name" value="KINESIN_MOTOR_2"/>
    <property type="match status" value="1"/>
</dbReference>
<dbReference type="GO" id="GO:0008017">
    <property type="term" value="F:microtubule binding"/>
    <property type="evidence" value="ECO:0007669"/>
    <property type="project" value="InterPro"/>
</dbReference>
<gene>
    <name evidence="4" type="ORF">PG999_005899</name>
</gene>
<keyword evidence="1" id="KW-0067">ATP-binding</keyword>
<dbReference type="Proteomes" id="UP001392437">
    <property type="component" value="Unassembled WGS sequence"/>
</dbReference>
<reference evidence="4 5" key="1">
    <citation type="submission" date="2023-01" db="EMBL/GenBank/DDBJ databases">
        <title>Analysis of 21 Apiospora genomes using comparative genomics revels a genus with tremendous synthesis potential of carbohydrate active enzymes and secondary metabolites.</title>
        <authorList>
            <person name="Sorensen T."/>
        </authorList>
    </citation>
    <scope>NUCLEOTIDE SEQUENCE [LARGE SCALE GENOMIC DNA]</scope>
    <source>
        <strain evidence="4 5">CBS 117206</strain>
    </source>
</reference>
<keyword evidence="1" id="KW-0547">Nucleotide-binding</keyword>
<feature type="compositionally biased region" description="Polar residues" evidence="2">
    <location>
        <begin position="66"/>
        <end position="75"/>
    </location>
</feature>
<feature type="compositionally biased region" description="Low complexity" evidence="2">
    <location>
        <begin position="390"/>
        <end position="412"/>
    </location>
</feature>
<evidence type="ECO:0000256" key="1">
    <source>
        <dbReference type="PROSITE-ProRule" id="PRU00283"/>
    </source>
</evidence>
<keyword evidence="5" id="KW-1185">Reference proteome</keyword>
<protein>
    <submittedName>
        <fullName evidence="4">Kinesin family protein (KlpA)</fullName>
    </submittedName>
</protein>
<comment type="caution">
    <text evidence="4">The sequence shown here is derived from an EMBL/GenBank/DDBJ whole genome shotgun (WGS) entry which is preliminary data.</text>
</comment>
<sequence length="502" mass="54350">MEKKLNSSLEANAKLYDELCDAKGNLRVVTRVRPPLDEPAEEVDDIETEKGDLVDELQYLGIPNPKRQTSMSSQRGEAPPVDKLGPFEKVFDKTATNADIFEEVKPVIGSAFSGKSVCVFAYGQSGSGKTYTIGTTAQTSSLEEGGLIPRSMAMLADWIEKRNETWQYDVHAQFLEIYAEKAYDLLGEKKTEVNLKYDKLDGKQSACYYADCSWVEVTHEGALNMSMVDWVLETAAKKRETRSTVKNSQSSRSHSLLTLRIAGQRLAGAEDGGVHLTEGILNLIDLAGSEKFSPNDEAGAAEGIQINKSLMALRKVINDMSDPKATRTSFRESTLTKLLEPCLGKGSKVIMLAMVSPMIRDREETRNTLRFAESATQAKMQTLRAPDNLSAPSSSSASASSSSRAPPARPSRLPVSGSTPVTPAKPSAGRPTTTSRRPPPPLNIPSSSAKGRPMASPPLPSSFRERIASTQGNHGNEDSGNPPPSKLSRSNAVRRPSHGVGP</sequence>
<dbReference type="GO" id="GO:0003777">
    <property type="term" value="F:microtubule motor activity"/>
    <property type="evidence" value="ECO:0007669"/>
    <property type="project" value="InterPro"/>
</dbReference>
<evidence type="ECO:0000313" key="4">
    <source>
        <dbReference type="EMBL" id="KAK8113830.1"/>
    </source>
</evidence>
<proteinExistence type="inferred from homology"/>
<dbReference type="GO" id="GO:0007018">
    <property type="term" value="P:microtubule-based movement"/>
    <property type="evidence" value="ECO:0007669"/>
    <property type="project" value="InterPro"/>
</dbReference>
<dbReference type="GO" id="GO:0005524">
    <property type="term" value="F:ATP binding"/>
    <property type="evidence" value="ECO:0007669"/>
    <property type="project" value="UniProtKB-UniRule"/>
</dbReference>
<dbReference type="SUPFAM" id="SSF52540">
    <property type="entry name" value="P-loop containing nucleoside triphosphate hydrolases"/>
    <property type="match status" value="1"/>
</dbReference>
<evidence type="ECO:0000259" key="3">
    <source>
        <dbReference type="PROSITE" id="PS50067"/>
    </source>
</evidence>
<evidence type="ECO:0000313" key="5">
    <source>
        <dbReference type="Proteomes" id="UP001392437"/>
    </source>
</evidence>
<keyword evidence="1" id="KW-0505">Motor protein</keyword>
<dbReference type="InterPro" id="IPR027640">
    <property type="entry name" value="Kinesin-like_fam"/>
</dbReference>
<dbReference type="PRINTS" id="PR00380">
    <property type="entry name" value="KINESINHEAVY"/>
</dbReference>
<dbReference type="InterPro" id="IPR027417">
    <property type="entry name" value="P-loop_NTPase"/>
</dbReference>
<dbReference type="InterPro" id="IPR001752">
    <property type="entry name" value="Kinesin_motor_dom"/>
</dbReference>
<dbReference type="InterPro" id="IPR036961">
    <property type="entry name" value="Kinesin_motor_dom_sf"/>
</dbReference>
<feature type="domain" description="Kinesin motor" evidence="3">
    <location>
        <begin position="25"/>
        <end position="378"/>
    </location>
</feature>
<dbReference type="SMART" id="SM00129">
    <property type="entry name" value="KISc"/>
    <property type="match status" value="1"/>
</dbReference>
<dbReference type="PANTHER" id="PTHR47972">
    <property type="entry name" value="KINESIN-LIKE PROTEIN KLP-3"/>
    <property type="match status" value="1"/>
</dbReference>
<name>A0AAW0QP69_9PEZI</name>
<evidence type="ECO:0000256" key="2">
    <source>
        <dbReference type="SAM" id="MobiDB-lite"/>
    </source>
</evidence>